<organism evidence="1 2">
    <name type="scientific">Nakamurella endophytica</name>
    <dbReference type="NCBI Taxonomy" id="1748367"/>
    <lineage>
        <taxon>Bacteria</taxon>
        <taxon>Bacillati</taxon>
        <taxon>Actinomycetota</taxon>
        <taxon>Actinomycetes</taxon>
        <taxon>Nakamurellales</taxon>
        <taxon>Nakamurellaceae</taxon>
        <taxon>Nakamurella</taxon>
    </lineage>
</organism>
<evidence type="ECO:0000313" key="2">
    <source>
        <dbReference type="Proteomes" id="UP000655208"/>
    </source>
</evidence>
<dbReference type="EMBL" id="BMNA01000021">
    <property type="protein sequence ID" value="GGM18760.1"/>
    <property type="molecule type" value="Genomic_DNA"/>
</dbReference>
<accession>A0A917TDC7</accession>
<reference evidence="1" key="2">
    <citation type="submission" date="2020-09" db="EMBL/GenBank/DDBJ databases">
        <authorList>
            <person name="Sun Q."/>
            <person name="Zhou Y."/>
        </authorList>
    </citation>
    <scope>NUCLEOTIDE SEQUENCE</scope>
    <source>
        <strain evidence="1">CGMCC 4.7308</strain>
    </source>
</reference>
<evidence type="ECO:0000313" key="1">
    <source>
        <dbReference type="EMBL" id="GGM18760.1"/>
    </source>
</evidence>
<dbReference type="Proteomes" id="UP000655208">
    <property type="component" value="Unassembled WGS sequence"/>
</dbReference>
<gene>
    <name evidence="1" type="ORF">GCM10011594_43540</name>
</gene>
<keyword evidence="2" id="KW-1185">Reference proteome</keyword>
<dbReference type="AlphaFoldDB" id="A0A917TDC7"/>
<name>A0A917TDC7_9ACTN</name>
<reference evidence="1" key="1">
    <citation type="journal article" date="2014" name="Int. J. Syst. Evol. Microbiol.">
        <title>Complete genome sequence of Corynebacterium casei LMG S-19264T (=DSM 44701T), isolated from a smear-ripened cheese.</title>
        <authorList>
            <consortium name="US DOE Joint Genome Institute (JGI-PGF)"/>
            <person name="Walter F."/>
            <person name="Albersmeier A."/>
            <person name="Kalinowski J."/>
            <person name="Ruckert C."/>
        </authorList>
    </citation>
    <scope>NUCLEOTIDE SEQUENCE</scope>
    <source>
        <strain evidence="1">CGMCC 4.7308</strain>
    </source>
</reference>
<proteinExistence type="predicted"/>
<sequence length="126" mass="13182">MSPAEQSEAAELIGRWAGAAASSPPATLPFNPERPGVAVNIERVVQSADGRMSQLEFVGSPKQANQDCGYDYSAAALLTTTTAVLVVHADAGMWPGGPDVGCGLSDRSRSAAVRLPVPLRDRTCWT</sequence>
<comment type="caution">
    <text evidence="1">The sequence shown here is derived from an EMBL/GenBank/DDBJ whole genome shotgun (WGS) entry which is preliminary data.</text>
</comment>
<protein>
    <submittedName>
        <fullName evidence="1">Uncharacterized protein</fullName>
    </submittedName>
</protein>